<dbReference type="Pfam" id="PF00929">
    <property type="entry name" value="RNase_T"/>
    <property type="match status" value="1"/>
</dbReference>
<protein>
    <submittedName>
        <fullName evidence="5">Or 3'-5' exonuclease KapD</fullName>
    </submittedName>
</protein>
<dbReference type="KEGG" id="kyr:CVV65_06280"/>
<name>A0A2K8N849_9BACL</name>
<keyword evidence="6" id="KW-1185">Reference proteome</keyword>
<dbReference type="NCBIfam" id="NF005838">
    <property type="entry name" value="PRK07748.1"/>
    <property type="match status" value="1"/>
</dbReference>
<dbReference type="InterPro" id="IPR047201">
    <property type="entry name" value="ERI-1_3'hExo-like"/>
</dbReference>
<proteinExistence type="predicted"/>
<dbReference type="EMBL" id="CP024955">
    <property type="protein sequence ID" value="ATY84602.1"/>
    <property type="molecule type" value="Genomic_DNA"/>
</dbReference>
<dbReference type="Proteomes" id="UP000231932">
    <property type="component" value="Chromosome"/>
</dbReference>
<dbReference type="InterPro" id="IPR036397">
    <property type="entry name" value="RNaseH_sf"/>
</dbReference>
<dbReference type="InterPro" id="IPR013520">
    <property type="entry name" value="Ribonucl_H"/>
</dbReference>
<evidence type="ECO:0000256" key="1">
    <source>
        <dbReference type="ARBA" id="ARBA00022722"/>
    </source>
</evidence>
<evidence type="ECO:0000256" key="2">
    <source>
        <dbReference type="ARBA" id="ARBA00022801"/>
    </source>
</evidence>
<dbReference type="PANTHER" id="PTHR23044:SF61">
    <property type="entry name" value="3'-5' EXORIBONUCLEASE 1-RELATED"/>
    <property type="match status" value="1"/>
</dbReference>
<sequence length="212" mass="25152">MSEQLLFLDFEFTMPEDRSMPEQFRPEIIELGLVSVIDGEIFDRLSTFVRPMRFPTLTERCKNFLQIRQEDVDAGISFRELVETLQTYVELCPTTPVTWGNADLQVLRENCSHAGLPFPFDRRERDLSLEYKRFFGNRQQTGLWKAIEEYGRTGVGRHHRALDDALTTVEIFRMIEKDKEYLNRRERMTLGDRVDLEDVWKKLHDWQVKTAK</sequence>
<evidence type="ECO:0000256" key="3">
    <source>
        <dbReference type="ARBA" id="ARBA00022839"/>
    </source>
</evidence>
<evidence type="ECO:0000259" key="4">
    <source>
        <dbReference type="SMART" id="SM00479"/>
    </source>
</evidence>
<gene>
    <name evidence="5" type="ORF">CVV65_06280</name>
</gene>
<dbReference type="SUPFAM" id="SSF53098">
    <property type="entry name" value="Ribonuclease H-like"/>
    <property type="match status" value="1"/>
</dbReference>
<dbReference type="AlphaFoldDB" id="A0A2K8N849"/>
<dbReference type="GO" id="GO:0003676">
    <property type="term" value="F:nucleic acid binding"/>
    <property type="evidence" value="ECO:0007669"/>
    <property type="project" value="InterPro"/>
</dbReference>
<keyword evidence="2" id="KW-0378">Hydrolase</keyword>
<dbReference type="PANTHER" id="PTHR23044">
    <property type="entry name" value="3'-5' EXONUCLEASE ERI1-RELATED"/>
    <property type="match status" value="1"/>
</dbReference>
<organism evidence="5 6">
    <name type="scientific">Kyrpidia spormannii</name>
    <dbReference type="NCBI Taxonomy" id="2055160"/>
    <lineage>
        <taxon>Bacteria</taxon>
        <taxon>Bacillati</taxon>
        <taxon>Bacillota</taxon>
        <taxon>Bacilli</taxon>
        <taxon>Bacillales</taxon>
        <taxon>Alicyclobacillaceae</taxon>
        <taxon>Kyrpidia</taxon>
    </lineage>
</organism>
<reference evidence="6" key="1">
    <citation type="submission" date="2017-11" db="EMBL/GenBank/DDBJ databases">
        <title>Complete Genome Sequence of Kyrpidia sp. Strain EA-1, a thermophilic, hydrogen-oxidizing Bacterium, isolated from the Azores.</title>
        <authorList>
            <person name="Reiner J.E."/>
            <person name="Lapp C.J."/>
            <person name="Bunk B."/>
            <person name="Gescher J."/>
        </authorList>
    </citation>
    <scope>NUCLEOTIDE SEQUENCE [LARGE SCALE GENOMIC DNA]</scope>
    <source>
        <strain evidence="6">EA-1</strain>
    </source>
</reference>
<dbReference type="Gene3D" id="3.30.420.10">
    <property type="entry name" value="Ribonuclease H-like superfamily/Ribonuclease H"/>
    <property type="match status" value="1"/>
</dbReference>
<feature type="domain" description="Exonuclease" evidence="4">
    <location>
        <begin position="4"/>
        <end position="181"/>
    </location>
</feature>
<evidence type="ECO:0000313" key="6">
    <source>
        <dbReference type="Proteomes" id="UP000231932"/>
    </source>
</evidence>
<evidence type="ECO:0000313" key="5">
    <source>
        <dbReference type="EMBL" id="ATY84602.1"/>
    </source>
</evidence>
<dbReference type="InterPro" id="IPR012337">
    <property type="entry name" value="RNaseH-like_sf"/>
</dbReference>
<dbReference type="CDD" id="cd06133">
    <property type="entry name" value="ERI-1_3'hExo_like"/>
    <property type="match status" value="1"/>
</dbReference>
<dbReference type="OrthoDB" id="159416at2"/>
<keyword evidence="3 5" id="KW-0269">Exonuclease</keyword>
<dbReference type="GO" id="GO:0000175">
    <property type="term" value="F:3'-5'-RNA exonuclease activity"/>
    <property type="evidence" value="ECO:0007669"/>
    <property type="project" value="InterPro"/>
</dbReference>
<keyword evidence="1" id="KW-0540">Nuclease</keyword>
<accession>A0A2K8N849</accession>
<dbReference type="SMART" id="SM00479">
    <property type="entry name" value="EXOIII"/>
    <property type="match status" value="1"/>
</dbReference>
<dbReference type="InterPro" id="IPR051274">
    <property type="entry name" value="3-5_Exoribonuclease"/>
</dbReference>
<dbReference type="RefSeq" id="WP_100667419.1">
    <property type="nucleotide sequence ID" value="NZ_CP024955.1"/>
</dbReference>